<accession>A0AC61MT13</accession>
<name>A0AC61MT13_9FIRM</name>
<dbReference type="Proteomes" id="UP000595814">
    <property type="component" value="Chromosome"/>
</dbReference>
<keyword evidence="2" id="KW-1185">Reference proteome</keyword>
<dbReference type="EMBL" id="CP066744">
    <property type="protein sequence ID" value="QQK08488.1"/>
    <property type="molecule type" value="Genomic_DNA"/>
</dbReference>
<evidence type="ECO:0000313" key="2">
    <source>
        <dbReference type="Proteomes" id="UP000595814"/>
    </source>
</evidence>
<reference evidence="1 2" key="1">
    <citation type="journal article" date="2022" name="Int. J. Syst. Evol. Microbiol.">
        <title>Miniphocaeibacter halophilus sp. nov., an ammonium-tolerant acetate-producing bacterium isolated from a biogas system.</title>
        <authorList>
            <person name="Schnurer A."/>
            <person name="Singh A."/>
            <person name="Bi S."/>
            <person name="Qiao W."/>
            <person name="Westerholm M."/>
        </authorList>
    </citation>
    <scope>NUCLEOTIDE SEQUENCE [LARGE SCALE GENOMIC DNA]</scope>
    <source>
        <strain evidence="1 2">AMB_01</strain>
    </source>
</reference>
<gene>
    <name evidence="1" type="ORF">JFY71_02825</name>
</gene>
<sequence>MKAKILFMEDELNIREVLSEYMNMAGMEVVAVENGEEAIKKLNTGIFDIAILDIMVPKISGLEVLTYIKEKNIEIGIIMLTALGDEKTQLEAFNNYADDYIVKPISPILLLKRIETLLRRLNYSKVKEEYTKGLYINKDKYQAYYNQKSLELTLTEFLLLDCLREYPERVFSREQLIYRIFNEDYIGNDRIIDSHIKNLRKKLPKNYIKTVIGIGYSFREEVDEIK</sequence>
<evidence type="ECO:0000313" key="1">
    <source>
        <dbReference type="EMBL" id="QQK08488.1"/>
    </source>
</evidence>
<proteinExistence type="predicted"/>
<organism evidence="1 2">
    <name type="scientific">Miniphocaeibacter halophilus</name>
    <dbReference type="NCBI Taxonomy" id="2931922"/>
    <lineage>
        <taxon>Bacteria</taxon>
        <taxon>Bacillati</taxon>
        <taxon>Bacillota</taxon>
        <taxon>Tissierellia</taxon>
        <taxon>Tissierellales</taxon>
        <taxon>Peptoniphilaceae</taxon>
        <taxon>Miniphocaeibacter</taxon>
    </lineage>
</organism>
<protein>
    <submittedName>
        <fullName evidence="1">Response regulator transcription factor</fullName>
    </submittedName>
</protein>